<reference evidence="1 2" key="1">
    <citation type="journal article" date="2015" name="Nat. Commun.">
        <title>Production of butyrate from lysine and the Amadori product fructoselysine by a human gut commensal.</title>
        <authorList>
            <person name="Bui T.P."/>
            <person name="Ritari J."/>
            <person name="Boeren S."/>
            <person name="de Waard P."/>
            <person name="Plugge C.M."/>
            <person name="de Vos W.M."/>
        </authorList>
    </citation>
    <scope>NUCLEOTIDE SEQUENCE [LARGE SCALE GENOMIC DNA]</scope>
    <source>
        <strain evidence="1 2">AF211</strain>
    </source>
</reference>
<name>A0A0S2W361_9FIRM</name>
<dbReference type="STRING" id="1297617.IB211_01095c"/>
<keyword evidence="2" id="KW-1185">Reference proteome</keyword>
<evidence type="ECO:0000313" key="1">
    <source>
        <dbReference type="EMBL" id="ALP93488.1"/>
    </source>
</evidence>
<dbReference type="AlphaFoldDB" id="A0A0S2W361"/>
<dbReference type="Proteomes" id="UP000064844">
    <property type="component" value="Chromosome"/>
</dbReference>
<dbReference type="KEGG" id="ibu:IB211_01095c"/>
<proteinExistence type="predicted"/>
<organism evidence="1 2">
    <name type="scientific">Intestinimonas butyriciproducens</name>
    <dbReference type="NCBI Taxonomy" id="1297617"/>
    <lineage>
        <taxon>Bacteria</taxon>
        <taxon>Bacillati</taxon>
        <taxon>Bacillota</taxon>
        <taxon>Clostridia</taxon>
        <taxon>Eubacteriales</taxon>
        <taxon>Intestinimonas</taxon>
    </lineage>
</organism>
<dbReference type="PATRIC" id="fig|1297617.4.peg.1114"/>
<gene>
    <name evidence="1" type="ORF">IB211_01095c</name>
</gene>
<dbReference type="EMBL" id="CP011307">
    <property type="protein sequence ID" value="ALP93488.1"/>
    <property type="molecule type" value="Genomic_DNA"/>
</dbReference>
<accession>A0A0S2W361</accession>
<protein>
    <recommendedName>
        <fullName evidence="3">RanBP2-type domain-containing protein</fullName>
    </recommendedName>
</protein>
<reference evidence="2" key="2">
    <citation type="submission" date="2015-04" db="EMBL/GenBank/DDBJ databases">
        <title>A butyrogenic pathway from the amino acid lysine in a human gut commensal.</title>
        <authorList>
            <person name="de Vos W.M."/>
            <person name="Bui N.T.P."/>
            <person name="Plugge C.M."/>
            <person name="Ritari J."/>
        </authorList>
    </citation>
    <scope>NUCLEOTIDE SEQUENCE [LARGE SCALE GENOMIC DNA]</scope>
    <source>
        <strain evidence="2">AF211</strain>
    </source>
</reference>
<evidence type="ECO:0000313" key="2">
    <source>
        <dbReference type="Proteomes" id="UP000064844"/>
    </source>
</evidence>
<evidence type="ECO:0008006" key="3">
    <source>
        <dbReference type="Google" id="ProtNLM"/>
    </source>
</evidence>
<sequence>MNRKMKILGILVSAALVALAGTGLYLRFGLQVLDRPGMENPAAPMLELLNAEWISEDGAWSARIEGEMLDLNYQKDLVYSGSFFFDFNKDDLNAKTELTFHDKQFESEDGSISGTIESLYVENCRLYLVLTTSQEEEGSIRQQAVLDRVEYGKSQTGELESEEIREVSEMAELMEFSWDQITIGDSGFRFHIVCAGQNPIDPRLSCRYMDRDAHEIVQIGDEGSIELCPTISSARWEELADFLCKAELPAYREPDPSPAGDMEVHAVPFVSKIQVTWRDGGEEFTNSYRGHYADELLELLKDIARETNSQKSGQNQPAPEGSWTCSCGQAGNTGRFCTECGQPKPAENETGEMRKVSEMAELVEFSWHQSAMNYDGCFDFSITPTGQESAAPCLHCNYTDPETGERIEIGEESSGFQGFWLDGTQMVRTACPPVPLERWEELADFLQTAELTPYHPPEPGLMDATNSKIQVTWRENGEKFTNSYSGIYAHELLALLQDIAEEVSSRAEIEPKPE</sequence>